<dbReference type="AlphaFoldDB" id="A0A9D5GWT8"/>
<organism evidence="2 3">
    <name type="scientific">Pisum sativum</name>
    <name type="common">Garden pea</name>
    <name type="synonym">Lathyrus oleraceus</name>
    <dbReference type="NCBI Taxonomy" id="3888"/>
    <lineage>
        <taxon>Eukaryota</taxon>
        <taxon>Viridiplantae</taxon>
        <taxon>Streptophyta</taxon>
        <taxon>Embryophyta</taxon>
        <taxon>Tracheophyta</taxon>
        <taxon>Spermatophyta</taxon>
        <taxon>Magnoliopsida</taxon>
        <taxon>eudicotyledons</taxon>
        <taxon>Gunneridae</taxon>
        <taxon>Pentapetalae</taxon>
        <taxon>rosids</taxon>
        <taxon>fabids</taxon>
        <taxon>Fabales</taxon>
        <taxon>Fabaceae</taxon>
        <taxon>Papilionoideae</taxon>
        <taxon>50 kb inversion clade</taxon>
        <taxon>NPAAA clade</taxon>
        <taxon>Hologalegina</taxon>
        <taxon>IRL clade</taxon>
        <taxon>Fabeae</taxon>
        <taxon>Lathyrus</taxon>
    </lineage>
</organism>
<protein>
    <recommendedName>
        <fullName evidence="1">Arabidopsis retrotransposon Orf1 C-terminal domain-containing protein</fullName>
    </recommendedName>
</protein>
<name>A0A9D5GWT8_PEA</name>
<sequence>MAQVGNASFEGVIFWDGRDGRKQQKKFEALLNREIIPTRYAKDTCLHRLRLLDSVNWMISSVGLSHFCTRKDATYARLTREFPGSLIYTVQPGTASTFGFVQFKMFNMVFSYSTDQLVEFLNFPYEEGVVCEAPLDIDWEEICQDNLRVTAYNHIVTMMVNPLGGNGTPIVIQPPPKGDIVNQNVAHTFNIPVGALTEMDDYQYAFFIPKVDYVYDDYGPSPVEVENKF</sequence>
<accession>A0A9D5GWT8</accession>
<dbReference type="Proteomes" id="UP001058974">
    <property type="component" value="Chromosome 1"/>
</dbReference>
<proteinExistence type="predicted"/>
<evidence type="ECO:0000259" key="1">
    <source>
        <dbReference type="Pfam" id="PF03078"/>
    </source>
</evidence>
<evidence type="ECO:0000313" key="2">
    <source>
        <dbReference type="EMBL" id="KAI5444286.1"/>
    </source>
</evidence>
<gene>
    <name evidence="2" type="ORF">KIW84_012786</name>
</gene>
<comment type="caution">
    <text evidence="2">The sequence shown here is derived from an EMBL/GenBank/DDBJ whole genome shotgun (WGS) entry which is preliminary data.</text>
</comment>
<dbReference type="InterPro" id="IPR004312">
    <property type="entry name" value="ATHILA_Orf1_C"/>
</dbReference>
<dbReference type="Gramene" id="Psat01G0278600-T1">
    <property type="protein sequence ID" value="KAI5444286.1"/>
    <property type="gene ID" value="KIW84_012786"/>
</dbReference>
<feature type="domain" description="Arabidopsis retrotransposon Orf1 C-terminal" evidence="1">
    <location>
        <begin position="32"/>
        <end position="129"/>
    </location>
</feature>
<keyword evidence="3" id="KW-1185">Reference proteome</keyword>
<evidence type="ECO:0000313" key="3">
    <source>
        <dbReference type="Proteomes" id="UP001058974"/>
    </source>
</evidence>
<dbReference type="EMBL" id="JAMSHJ010000001">
    <property type="protein sequence ID" value="KAI5444286.1"/>
    <property type="molecule type" value="Genomic_DNA"/>
</dbReference>
<dbReference type="Pfam" id="PF03078">
    <property type="entry name" value="ATHILA"/>
    <property type="match status" value="1"/>
</dbReference>
<reference evidence="2 3" key="1">
    <citation type="journal article" date="2022" name="Nat. Genet.">
        <title>Improved pea reference genome and pan-genome highlight genomic features and evolutionary characteristics.</title>
        <authorList>
            <person name="Yang T."/>
            <person name="Liu R."/>
            <person name="Luo Y."/>
            <person name="Hu S."/>
            <person name="Wang D."/>
            <person name="Wang C."/>
            <person name="Pandey M.K."/>
            <person name="Ge S."/>
            <person name="Xu Q."/>
            <person name="Li N."/>
            <person name="Li G."/>
            <person name="Huang Y."/>
            <person name="Saxena R.K."/>
            <person name="Ji Y."/>
            <person name="Li M."/>
            <person name="Yan X."/>
            <person name="He Y."/>
            <person name="Liu Y."/>
            <person name="Wang X."/>
            <person name="Xiang C."/>
            <person name="Varshney R.K."/>
            <person name="Ding H."/>
            <person name="Gao S."/>
            <person name="Zong X."/>
        </authorList>
    </citation>
    <scope>NUCLEOTIDE SEQUENCE [LARGE SCALE GENOMIC DNA]</scope>
    <source>
        <strain evidence="2 3">cv. Zhongwan 6</strain>
    </source>
</reference>